<gene>
    <name evidence="1" type="ORF">CR513_05989</name>
</gene>
<keyword evidence="2" id="KW-1185">Reference proteome</keyword>
<sequence>MSTSNDVSSLTSMFNVENYHICEVKMEFFLRSQEKIMVSVPKKFEAKISTIEESCDLQTLAIRVNKQASSQKQRVSMRNDEVVENTFRAKHNGRHYENL</sequence>
<dbReference type="STRING" id="157652.A0A371I3L3"/>
<dbReference type="AlphaFoldDB" id="A0A371I3L3"/>
<feature type="non-terminal residue" evidence="1">
    <location>
        <position position="1"/>
    </location>
</feature>
<dbReference type="OrthoDB" id="1931687at2759"/>
<reference evidence="1" key="1">
    <citation type="submission" date="2018-05" db="EMBL/GenBank/DDBJ databases">
        <title>Draft genome of Mucuna pruriens seed.</title>
        <authorList>
            <person name="Nnadi N.E."/>
            <person name="Vos R."/>
            <person name="Hasami M.H."/>
            <person name="Devisetty U.K."/>
            <person name="Aguiy J.C."/>
        </authorList>
    </citation>
    <scope>NUCLEOTIDE SEQUENCE [LARGE SCALE GENOMIC DNA]</scope>
    <source>
        <strain evidence="1">JCA_2017</strain>
    </source>
</reference>
<accession>A0A371I3L3</accession>
<dbReference type="Proteomes" id="UP000257109">
    <property type="component" value="Unassembled WGS sequence"/>
</dbReference>
<comment type="caution">
    <text evidence="1">The sequence shown here is derived from an EMBL/GenBank/DDBJ whole genome shotgun (WGS) entry which is preliminary data.</text>
</comment>
<evidence type="ECO:0000313" key="2">
    <source>
        <dbReference type="Proteomes" id="UP000257109"/>
    </source>
</evidence>
<proteinExistence type="predicted"/>
<dbReference type="EMBL" id="QJKJ01001004">
    <property type="protein sequence ID" value="RDY09618.1"/>
    <property type="molecule type" value="Genomic_DNA"/>
</dbReference>
<organism evidence="1 2">
    <name type="scientific">Mucuna pruriens</name>
    <name type="common">Velvet bean</name>
    <name type="synonym">Dolichos pruriens</name>
    <dbReference type="NCBI Taxonomy" id="157652"/>
    <lineage>
        <taxon>Eukaryota</taxon>
        <taxon>Viridiplantae</taxon>
        <taxon>Streptophyta</taxon>
        <taxon>Embryophyta</taxon>
        <taxon>Tracheophyta</taxon>
        <taxon>Spermatophyta</taxon>
        <taxon>Magnoliopsida</taxon>
        <taxon>eudicotyledons</taxon>
        <taxon>Gunneridae</taxon>
        <taxon>Pentapetalae</taxon>
        <taxon>rosids</taxon>
        <taxon>fabids</taxon>
        <taxon>Fabales</taxon>
        <taxon>Fabaceae</taxon>
        <taxon>Papilionoideae</taxon>
        <taxon>50 kb inversion clade</taxon>
        <taxon>NPAAA clade</taxon>
        <taxon>indigoferoid/millettioid clade</taxon>
        <taxon>Phaseoleae</taxon>
        <taxon>Mucuna</taxon>
    </lineage>
</organism>
<protein>
    <submittedName>
        <fullName evidence="1">Uncharacterized protein</fullName>
    </submittedName>
</protein>
<evidence type="ECO:0000313" key="1">
    <source>
        <dbReference type="EMBL" id="RDY09618.1"/>
    </source>
</evidence>
<name>A0A371I3L3_MUCPR</name>